<keyword evidence="4 6" id="KW-0378">Hydrolase</keyword>
<dbReference type="GO" id="GO:0006508">
    <property type="term" value="P:proteolysis"/>
    <property type="evidence" value="ECO:0007669"/>
    <property type="project" value="UniProtKB-KW"/>
</dbReference>
<dbReference type="PANTHER" id="PTHR11802:SF432">
    <property type="entry name" value="Y, PUTATIVE-RELATED"/>
    <property type="match status" value="1"/>
</dbReference>
<dbReference type="EMBL" id="KI912117">
    <property type="protein sequence ID" value="ETS76439.1"/>
    <property type="molecule type" value="Genomic_DNA"/>
</dbReference>
<dbReference type="Proteomes" id="UP000030651">
    <property type="component" value="Unassembled WGS sequence"/>
</dbReference>
<dbReference type="SUPFAM" id="SSF53474">
    <property type="entry name" value="alpha/beta-Hydrolases"/>
    <property type="match status" value="1"/>
</dbReference>
<evidence type="ECO:0000256" key="7">
    <source>
        <dbReference type="SAM" id="MobiDB-lite"/>
    </source>
</evidence>
<evidence type="ECO:0000256" key="6">
    <source>
        <dbReference type="RuleBase" id="RU361156"/>
    </source>
</evidence>
<dbReference type="GO" id="GO:0004185">
    <property type="term" value="F:serine-type carboxypeptidase activity"/>
    <property type="evidence" value="ECO:0007669"/>
    <property type="project" value="UniProtKB-UniRule"/>
</dbReference>
<dbReference type="eggNOG" id="KOG1282">
    <property type="taxonomic scope" value="Eukaryota"/>
</dbReference>
<keyword evidence="6" id="KW-0732">Signal</keyword>
<feature type="signal peptide" evidence="6">
    <location>
        <begin position="1"/>
        <end position="18"/>
    </location>
</feature>
<dbReference type="InterPro" id="IPR001563">
    <property type="entry name" value="Peptidase_S10"/>
</dbReference>
<dbReference type="PROSITE" id="PS00131">
    <property type="entry name" value="CARBOXYPEPT_SER_SER"/>
    <property type="match status" value="1"/>
</dbReference>
<dbReference type="RefSeq" id="XP_007838598.1">
    <property type="nucleotide sequence ID" value="XM_007840407.1"/>
</dbReference>
<dbReference type="GO" id="GO:0000324">
    <property type="term" value="C:fungal-type vacuole"/>
    <property type="evidence" value="ECO:0007669"/>
    <property type="project" value="TreeGrafter"/>
</dbReference>
<dbReference type="GeneID" id="19276839"/>
<evidence type="ECO:0000256" key="4">
    <source>
        <dbReference type="ARBA" id="ARBA00022801"/>
    </source>
</evidence>
<dbReference type="InterPro" id="IPR018202">
    <property type="entry name" value="Ser_caboxypep_ser_AS"/>
</dbReference>
<keyword evidence="3 6" id="KW-0645">Protease</keyword>
<dbReference type="KEGG" id="pfy:PFICI_11826"/>
<dbReference type="PANTHER" id="PTHR11802">
    <property type="entry name" value="SERINE PROTEASE FAMILY S10 SERINE CARBOXYPEPTIDASE"/>
    <property type="match status" value="1"/>
</dbReference>
<dbReference type="EC" id="3.4.16.-" evidence="6"/>
<protein>
    <recommendedName>
        <fullName evidence="6">Carboxypeptidase</fullName>
        <ecNumber evidence="6">3.4.16.-</ecNumber>
    </recommendedName>
</protein>
<keyword evidence="2 6" id="KW-0121">Carboxypeptidase</keyword>
<dbReference type="Gene3D" id="3.40.50.1820">
    <property type="entry name" value="alpha/beta hydrolase"/>
    <property type="match status" value="1"/>
</dbReference>
<accession>W3WRH1</accession>
<dbReference type="AlphaFoldDB" id="W3WRH1"/>
<reference evidence="9" key="1">
    <citation type="journal article" date="2015" name="BMC Genomics">
        <title>Genomic and transcriptomic analysis of the endophytic fungus Pestalotiopsis fici reveals its lifestyle and high potential for synthesis of natural products.</title>
        <authorList>
            <person name="Wang X."/>
            <person name="Zhang X."/>
            <person name="Liu L."/>
            <person name="Xiang M."/>
            <person name="Wang W."/>
            <person name="Sun X."/>
            <person name="Che Y."/>
            <person name="Guo L."/>
            <person name="Liu G."/>
            <person name="Guo L."/>
            <person name="Wang C."/>
            <person name="Yin W.B."/>
            <person name="Stadler M."/>
            <person name="Zhang X."/>
            <person name="Liu X."/>
        </authorList>
    </citation>
    <scope>NUCLEOTIDE SEQUENCE [LARGE SCALE GENOMIC DNA]</scope>
    <source>
        <strain evidence="9">W106-1 / CGMCC3.15140</strain>
    </source>
</reference>
<keyword evidence="5" id="KW-0325">Glycoprotein</keyword>
<keyword evidence="9" id="KW-1185">Reference proteome</keyword>
<dbReference type="OMA" id="AEMGPYR"/>
<dbReference type="Pfam" id="PF00450">
    <property type="entry name" value="Peptidase_S10"/>
    <property type="match status" value="1"/>
</dbReference>
<dbReference type="Gene3D" id="1.10.287.410">
    <property type="match status" value="1"/>
</dbReference>
<feature type="region of interest" description="Disordered" evidence="7">
    <location>
        <begin position="483"/>
        <end position="506"/>
    </location>
</feature>
<dbReference type="InterPro" id="IPR029058">
    <property type="entry name" value="AB_hydrolase_fold"/>
</dbReference>
<sequence>MRCTAVLLFLACGQYASAGYNVVQSAYSNSTIRVKSWSADDKSLCDGGSRHHTGWVDVVNKHTFFWFHEARAGIENAPLLLWVQGGPGGSALAGMFLEHGPCLMDTNDSTAFNPHAWTEAFNVVYVDQPVGVGLSYVDGNDEAFYPNRTEESTLHLLSFLNLFYEAFPKLQLQDLHISGESYAGRFIPLFGAEILKFNEWVPDDGHRIPLRSLMIGNGWTSPKDVLPAWYDVACYDYRGYPPHLDESVCEYLLPLVDKCRTALKTCAATRDTDMCVSTNSICKDQFADVVENNTTRSAFDRRLRNCNDGETCFGKMPPLINYLNSPKVHKSLELQTQTGGLKSSWSLLDVPTANRYMAAGDYHFPSVLELENILNYRPSSTERPVDVLYYVGVADIVCSPLGVQQTLEGLQWPGSVEFHAVPWADLPYKTAANGPGGRVKSAKSLTLMELEEAGHLVPLDQPVMALQMVKDWLRYLETGVPLTRSESSSHSSEAAASRSKFVVQEL</sequence>
<name>W3WRH1_PESFW</name>
<feature type="chain" id="PRO_5006531444" description="Carboxypeptidase" evidence="6">
    <location>
        <begin position="19"/>
        <end position="506"/>
    </location>
</feature>
<gene>
    <name evidence="8" type="ORF">PFICI_11826</name>
</gene>
<evidence type="ECO:0000256" key="2">
    <source>
        <dbReference type="ARBA" id="ARBA00022645"/>
    </source>
</evidence>
<dbReference type="HOGENOM" id="CLU_008523_10_4_1"/>
<organism evidence="8 9">
    <name type="scientific">Pestalotiopsis fici (strain W106-1 / CGMCC3.15140)</name>
    <dbReference type="NCBI Taxonomy" id="1229662"/>
    <lineage>
        <taxon>Eukaryota</taxon>
        <taxon>Fungi</taxon>
        <taxon>Dikarya</taxon>
        <taxon>Ascomycota</taxon>
        <taxon>Pezizomycotina</taxon>
        <taxon>Sordariomycetes</taxon>
        <taxon>Xylariomycetidae</taxon>
        <taxon>Amphisphaeriales</taxon>
        <taxon>Sporocadaceae</taxon>
        <taxon>Pestalotiopsis</taxon>
    </lineage>
</organism>
<feature type="compositionally biased region" description="Low complexity" evidence="7">
    <location>
        <begin position="484"/>
        <end position="499"/>
    </location>
</feature>
<evidence type="ECO:0000313" key="8">
    <source>
        <dbReference type="EMBL" id="ETS76439.1"/>
    </source>
</evidence>
<dbReference type="OrthoDB" id="443318at2759"/>
<dbReference type="InParanoid" id="W3WRH1"/>
<proteinExistence type="inferred from homology"/>
<comment type="similarity">
    <text evidence="1 6">Belongs to the peptidase S10 family.</text>
</comment>
<evidence type="ECO:0000256" key="5">
    <source>
        <dbReference type="ARBA" id="ARBA00023180"/>
    </source>
</evidence>
<evidence type="ECO:0000313" key="9">
    <source>
        <dbReference type="Proteomes" id="UP000030651"/>
    </source>
</evidence>
<dbReference type="PRINTS" id="PR00724">
    <property type="entry name" value="CRBOXYPTASEC"/>
</dbReference>
<evidence type="ECO:0000256" key="3">
    <source>
        <dbReference type="ARBA" id="ARBA00022670"/>
    </source>
</evidence>
<evidence type="ECO:0000256" key="1">
    <source>
        <dbReference type="ARBA" id="ARBA00009431"/>
    </source>
</evidence>